<organism evidence="1 2">
    <name type="scientific">Winogradskyella psychrotolerans RS-3</name>
    <dbReference type="NCBI Taxonomy" id="641526"/>
    <lineage>
        <taxon>Bacteria</taxon>
        <taxon>Pseudomonadati</taxon>
        <taxon>Bacteroidota</taxon>
        <taxon>Flavobacteriia</taxon>
        <taxon>Flavobacteriales</taxon>
        <taxon>Flavobacteriaceae</taxon>
        <taxon>Winogradskyella</taxon>
    </lineage>
</organism>
<accession>S7WYT0</accession>
<keyword evidence="2" id="KW-1185">Reference proteome</keyword>
<reference evidence="1 2" key="1">
    <citation type="journal article" date="2013" name="Genome Announc.">
        <title>Draft Genome Sequence of Winogradskyella psychrotolerans RS-3T, Isolated from the Marine Transect of Kongsfjorden, Ny-Alesund, Svalbard, Arctic Ocean.</title>
        <authorList>
            <person name="Kumar Pinnaka A."/>
            <person name="Ara S."/>
            <person name="Singh A."/>
            <person name="Shivaji S."/>
        </authorList>
    </citation>
    <scope>NUCLEOTIDE SEQUENCE [LARGE SCALE GENOMIC DNA]</scope>
    <source>
        <strain evidence="1 2">RS-3</strain>
    </source>
</reference>
<dbReference type="AlphaFoldDB" id="S7WYT0"/>
<sequence>MHEFTKTLLKVLTNTHFMLTQKKPFQNMKWLFRLYSSFSINYLLEHE</sequence>
<name>S7WYT0_9FLAO</name>
<proteinExistence type="predicted"/>
<dbReference type="Proteomes" id="UP000014962">
    <property type="component" value="Unassembled WGS sequence"/>
</dbReference>
<evidence type="ECO:0000313" key="2">
    <source>
        <dbReference type="Proteomes" id="UP000014962"/>
    </source>
</evidence>
<evidence type="ECO:0000313" key="1">
    <source>
        <dbReference type="EMBL" id="EPR71939.1"/>
    </source>
</evidence>
<protein>
    <submittedName>
        <fullName evidence="1">Uncharacterized protein</fullName>
    </submittedName>
</protein>
<gene>
    <name evidence="1" type="ORF">ADIWIN_3137</name>
</gene>
<dbReference type="EMBL" id="ATMR01000139">
    <property type="protein sequence ID" value="EPR71939.1"/>
    <property type="molecule type" value="Genomic_DNA"/>
</dbReference>
<comment type="caution">
    <text evidence="1">The sequence shown here is derived from an EMBL/GenBank/DDBJ whole genome shotgun (WGS) entry which is preliminary data.</text>
</comment>